<dbReference type="Proteomes" id="UP001174909">
    <property type="component" value="Unassembled WGS sequence"/>
</dbReference>
<name>A0AA35REV8_GEOBA</name>
<accession>A0AA35REV8</accession>
<proteinExistence type="predicted"/>
<dbReference type="EMBL" id="CASHTH010000905">
    <property type="protein sequence ID" value="CAI8008867.1"/>
    <property type="molecule type" value="Genomic_DNA"/>
</dbReference>
<evidence type="ECO:0000313" key="3">
    <source>
        <dbReference type="Proteomes" id="UP001174909"/>
    </source>
</evidence>
<evidence type="ECO:0000256" key="1">
    <source>
        <dbReference type="SAM" id="SignalP"/>
    </source>
</evidence>
<sequence length="142" mass="15135">MEAVLYLFLLLLLTGQGFSQCFTNTNCTGGLVVAADQRACCVGTDDGLSFNDGTTCTLCVVHGFGQSKYDVEEGRILDTSFQLNIKGTTQFGGALVVPGLITAAADGTASTSDFERLSPIRLTNSADIRLFTSNDEITLEYK</sequence>
<dbReference type="AlphaFoldDB" id="A0AA35REV8"/>
<gene>
    <name evidence="2" type="ORF">GBAR_LOCUS6036</name>
</gene>
<protein>
    <recommendedName>
        <fullName evidence="4">Secreted protein</fullName>
    </recommendedName>
</protein>
<evidence type="ECO:0000313" key="2">
    <source>
        <dbReference type="EMBL" id="CAI8008867.1"/>
    </source>
</evidence>
<keyword evidence="3" id="KW-1185">Reference proteome</keyword>
<comment type="caution">
    <text evidence="2">The sequence shown here is derived from an EMBL/GenBank/DDBJ whole genome shotgun (WGS) entry which is preliminary data.</text>
</comment>
<feature type="chain" id="PRO_5041384933" description="Secreted protein" evidence="1">
    <location>
        <begin position="20"/>
        <end position="142"/>
    </location>
</feature>
<feature type="signal peptide" evidence="1">
    <location>
        <begin position="1"/>
        <end position="19"/>
    </location>
</feature>
<evidence type="ECO:0008006" key="4">
    <source>
        <dbReference type="Google" id="ProtNLM"/>
    </source>
</evidence>
<organism evidence="2 3">
    <name type="scientific">Geodia barretti</name>
    <name type="common">Barrett's horny sponge</name>
    <dbReference type="NCBI Taxonomy" id="519541"/>
    <lineage>
        <taxon>Eukaryota</taxon>
        <taxon>Metazoa</taxon>
        <taxon>Porifera</taxon>
        <taxon>Demospongiae</taxon>
        <taxon>Heteroscleromorpha</taxon>
        <taxon>Tetractinellida</taxon>
        <taxon>Astrophorina</taxon>
        <taxon>Geodiidae</taxon>
        <taxon>Geodia</taxon>
    </lineage>
</organism>
<reference evidence="2" key="1">
    <citation type="submission" date="2023-03" db="EMBL/GenBank/DDBJ databases">
        <authorList>
            <person name="Steffen K."/>
            <person name="Cardenas P."/>
        </authorList>
    </citation>
    <scope>NUCLEOTIDE SEQUENCE</scope>
</reference>
<keyword evidence="1" id="KW-0732">Signal</keyword>